<dbReference type="InterPro" id="IPR046488">
    <property type="entry name" value="Sfc3/Tfc3_C"/>
</dbReference>
<dbReference type="PANTHER" id="PTHR15180:SF1">
    <property type="entry name" value="GENERAL TRANSCRIPTION FACTOR 3C POLYPEPTIDE 1"/>
    <property type="match status" value="1"/>
</dbReference>
<feature type="compositionally biased region" description="Polar residues" evidence="2">
    <location>
        <begin position="366"/>
        <end position="382"/>
    </location>
</feature>
<evidence type="ECO:0000313" key="4">
    <source>
        <dbReference type="EMBL" id="KAF7725782.1"/>
    </source>
</evidence>
<feature type="region of interest" description="Disordered" evidence="2">
    <location>
        <begin position="173"/>
        <end position="473"/>
    </location>
</feature>
<feature type="compositionally biased region" description="Basic and acidic residues" evidence="2">
    <location>
        <begin position="302"/>
        <end position="317"/>
    </location>
</feature>
<dbReference type="OrthoDB" id="68020at2759"/>
<name>A0A8H7EP75_9FUNG</name>
<sequence>MRGYYRKLTAQNVNAGKVMRCVQLLDTDIHDVAVKEKANSTTITEEDLSLPFVIKAKSNNPRMRLLQDATLEYQILEVLRAAGTSGATQKEIGYALNCDESRILYKVLDKMCSWDGPGIQNYAVRRSLEFNGRQRRYRYYTYSAYMKAYEGTDVEIQDPPVYNVKESDLVEVDYEETPKGSTSKTKKGRPRKYPGASNDAATARTSVAKSSETPRRRGRPPKAAAIDQTTDSRRTTRSQNSAVPDGTTENDRLLATGANDHSSGMDMESSALTAASSVTAESSLEQNNEPLRLAPIFNRPKRNIEQTERAEDIETASHPRKRRGGLDMIENEMETSSQSPDIMPSTESSVDIPMTAVSPVTEPLEDTNNPSAEKAVVSSQKRGMTEVEEPSSAATKAVTAGGNWSSVDNSPVSENEPPRKKRTKISDFFGRLPNQKQKEVQEDARSSDSAESNKHDPRDKAMDSPTAHHVLPLPDTAEQCAIVNESTERHNGDSQPMQLDKGSAASAEPPDTESAEPIEDVSADSAKKVSPEPRKVTSRRRRNQLDESTSGDGVPRMRSYKRNSRQNNIYLEQRKKIVLELLETKPIFERSFEFRQCYLAKKEELYGPDKNAHRMCMKTLWRTAEELANEGLVKLHEGAVANLNGTTSRRMLVLRKDLEIDGPEVTSYLNFLKERKVLYPMTFNISTYERVDNIEGLDERMERLKAEYALSVEQNQEAEAKVLEKKIKSLKYNMDMAEAAEGDILKNTRGNWMVIGLQFGFIPPKMIRVKLLHQYILGLLRGNVEGVDRENRTIASSVIISQMPFGLYLQIIGLFYPSPVARQYIKDPANLQVHIRDIPEDIRTMIFSEQHRFRRRLRGLLDTLCDIQVATRVSYTNSSVIGKIKERESASALALAYALNTRVPMYDYRKKDIPLVNEYDLLGATDVQIYWSDLQYLCTNIDNPDRHEYNLADVSEEYKPLIAILYNTRNWSTTYVFTNEQRKKLNSYVDKDTGKTPCKDLALCWNICEELQLSMTMVRGYFRKLEAAYERKMENRTLQKLERDLENRPRTRRRKKGLMADETGNMRITLSTTRAFKGRVQMTTAQKLARKQRTSVMDEVYENQLYMDDLQDVPLINEREIDTALVSNRLTRTKWTQQEDELLIYTNTILRSRGRKNRFLWTAAKKVLPARESNACRNRIGKLREDPKIAESMYKLGLSWERIYAQGIASGAIEDPDPFEVVDFDILGYLAYFIQQLQSEQSHGQADAVQIPANVEKLHQIFAVRSAPERIINCTIENQYHGKHALLQKHQVLCVNAFSLRLTDLEACDTPLPAILCETDPQYKTIELIKAFFKMILMTPQETYDPFYAYAILNRYPKNLFTRALDESKTNGVLVKARCKRLHDRRLPGMQYGISSRFVTRMAGQLPEKFLLQAKEYEKYLHDTKVTKFNVVNTSSGMMACMLDLISENKLAVCMRSRDLVVRKHLSAHSHSRNIDPKWMYFDMDVSLVEPRKDIVSTKSLQDFAPQYRTELLTQIQFDSALAGLLSIQDDCDRPTLSLIVDILTASGKDGLTLPELKARLGDSNIQRHLEMLLNNVPPLIAVVGLEAQRVVLTTDLENWLIVPKTVVIPRPPSQEVWERTSTLTKKRKTVVEPRIWVDVNGIVTESVLKGCLDVVIELLLQRPGITESAVCRHFNRVLTRVEVKDILSTLVQRGILRKLSTKIATTPTTLFSKPKMFETTSHDAIESTITTSYWLVPGFYNTST</sequence>
<feature type="compositionally biased region" description="Low complexity" evidence="2">
    <location>
        <begin position="268"/>
        <end position="285"/>
    </location>
</feature>
<dbReference type="GO" id="GO:0006384">
    <property type="term" value="P:transcription initiation at RNA polymerase III promoter"/>
    <property type="evidence" value="ECO:0007669"/>
    <property type="project" value="InterPro"/>
</dbReference>
<dbReference type="Proteomes" id="UP000605846">
    <property type="component" value="Unassembled WGS sequence"/>
</dbReference>
<protein>
    <recommendedName>
        <fullName evidence="3">Myb-like domain-containing protein</fullName>
    </recommendedName>
</protein>
<reference evidence="4" key="1">
    <citation type="submission" date="2020-01" db="EMBL/GenBank/DDBJ databases">
        <title>Genome Sequencing of Three Apophysomyces-Like Fungal Strains Confirms a Novel Fungal Genus in the Mucoromycota with divergent Burkholderia-like Endosymbiotic Bacteria.</title>
        <authorList>
            <person name="Stajich J.E."/>
            <person name="Macias A.M."/>
            <person name="Carter-House D."/>
            <person name="Lovett B."/>
            <person name="Kasson L.R."/>
            <person name="Berry K."/>
            <person name="Grigoriev I."/>
            <person name="Chang Y."/>
            <person name="Spatafora J."/>
            <person name="Kasson M.T."/>
        </authorList>
    </citation>
    <scope>NUCLEOTIDE SEQUENCE</scope>
    <source>
        <strain evidence="4">NRRL A-21654</strain>
    </source>
</reference>
<dbReference type="PANTHER" id="PTHR15180">
    <property type="entry name" value="GENERAL TRANSCRIPTION FACTOR 3C POLYPEPTIDE 1"/>
    <property type="match status" value="1"/>
</dbReference>
<accession>A0A8H7EP75</accession>
<dbReference type="Pfam" id="PF24101">
    <property type="entry name" value="WHD_GTF3C1"/>
    <property type="match status" value="1"/>
</dbReference>
<feature type="compositionally biased region" description="Basic and acidic residues" evidence="2">
    <location>
        <begin position="436"/>
        <end position="462"/>
    </location>
</feature>
<organism evidence="4 5">
    <name type="scientific">Apophysomyces ossiformis</name>
    <dbReference type="NCBI Taxonomy" id="679940"/>
    <lineage>
        <taxon>Eukaryota</taxon>
        <taxon>Fungi</taxon>
        <taxon>Fungi incertae sedis</taxon>
        <taxon>Mucoromycota</taxon>
        <taxon>Mucoromycotina</taxon>
        <taxon>Mucoromycetes</taxon>
        <taxon>Mucorales</taxon>
        <taxon>Mucorineae</taxon>
        <taxon>Mucoraceae</taxon>
        <taxon>Apophysomyces</taxon>
    </lineage>
</organism>
<dbReference type="EMBL" id="JABAYA010000090">
    <property type="protein sequence ID" value="KAF7725782.1"/>
    <property type="molecule type" value="Genomic_DNA"/>
</dbReference>
<dbReference type="GO" id="GO:0042791">
    <property type="term" value="P:5S class rRNA transcription by RNA polymerase III"/>
    <property type="evidence" value="ECO:0007669"/>
    <property type="project" value="TreeGrafter"/>
</dbReference>
<feature type="region of interest" description="Disordered" evidence="2">
    <location>
        <begin position="487"/>
        <end position="561"/>
    </location>
</feature>
<evidence type="ECO:0000256" key="1">
    <source>
        <dbReference type="SAM" id="Coils"/>
    </source>
</evidence>
<dbReference type="PROSITE" id="PS50090">
    <property type="entry name" value="MYB_LIKE"/>
    <property type="match status" value="1"/>
</dbReference>
<dbReference type="InterPro" id="IPR056467">
    <property type="entry name" value="eWH_GTF3C1"/>
</dbReference>
<feature type="compositionally biased region" description="Polar residues" evidence="2">
    <location>
        <begin position="402"/>
        <end position="413"/>
    </location>
</feature>
<dbReference type="GO" id="GO:0003677">
    <property type="term" value="F:DNA binding"/>
    <property type="evidence" value="ECO:0007669"/>
    <property type="project" value="InterPro"/>
</dbReference>
<feature type="coiled-coil region" evidence="1">
    <location>
        <begin position="694"/>
        <end position="740"/>
    </location>
</feature>
<proteinExistence type="predicted"/>
<dbReference type="GO" id="GO:0000127">
    <property type="term" value="C:transcription factor TFIIIC complex"/>
    <property type="evidence" value="ECO:0007669"/>
    <property type="project" value="InterPro"/>
</dbReference>
<feature type="domain" description="Myb-like" evidence="3">
    <location>
        <begin position="1127"/>
        <end position="1184"/>
    </location>
</feature>
<evidence type="ECO:0000313" key="5">
    <source>
        <dbReference type="Proteomes" id="UP000605846"/>
    </source>
</evidence>
<keyword evidence="1" id="KW-0175">Coiled coil</keyword>
<feature type="compositionally biased region" description="Polar residues" evidence="2">
    <location>
        <begin position="334"/>
        <end position="349"/>
    </location>
</feature>
<dbReference type="Pfam" id="PF20222">
    <property type="entry name" value="DUF6581"/>
    <property type="match status" value="1"/>
</dbReference>
<feature type="compositionally biased region" description="Acidic residues" evidence="2">
    <location>
        <begin position="510"/>
        <end position="522"/>
    </location>
</feature>
<keyword evidence="5" id="KW-1185">Reference proteome</keyword>
<comment type="caution">
    <text evidence="4">The sequence shown here is derived from an EMBL/GenBank/DDBJ whole genome shotgun (WGS) entry which is preliminary data.</text>
</comment>
<gene>
    <name evidence="4" type="ORF">EC973_009399</name>
</gene>
<feature type="compositionally biased region" description="Polar residues" evidence="2">
    <location>
        <begin position="199"/>
        <end position="211"/>
    </location>
</feature>
<dbReference type="InterPro" id="IPR044210">
    <property type="entry name" value="Tfc3-like"/>
</dbReference>
<evidence type="ECO:0000259" key="3">
    <source>
        <dbReference type="PROSITE" id="PS50090"/>
    </source>
</evidence>
<dbReference type="InterPro" id="IPR001005">
    <property type="entry name" value="SANT/Myb"/>
</dbReference>
<feature type="compositionally biased region" description="Basic and acidic residues" evidence="2">
    <location>
        <begin position="525"/>
        <end position="535"/>
    </location>
</feature>
<evidence type="ECO:0000256" key="2">
    <source>
        <dbReference type="SAM" id="MobiDB-lite"/>
    </source>
</evidence>